<protein>
    <submittedName>
        <fullName evidence="2">Alternative protein ACER3</fullName>
    </submittedName>
</protein>
<proteinExistence type="predicted"/>
<reference evidence="2" key="1">
    <citation type="journal article" date="2013" name="PLoS ONE">
        <title>Direct detection of alternative open reading frames translation products in human significantly expands the proteome.</title>
        <authorList>
            <person name="Vanderperre B."/>
            <person name="Lucier J.-F."/>
            <person name="Motard J."/>
            <person name="Tremblay G."/>
            <person name="Vanderperre S."/>
            <person name="Wisztorski M."/>
            <person name="Salzet M."/>
            <person name="Boisvert F.-M."/>
            <person name="Roucou X."/>
        </authorList>
    </citation>
    <scope>NUCLEOTIDE SEQUENCE</scope>
</reference>
<evidence type="ECO:0000256" key="1">
    <source>
        <dbReference type="SAM" id="Phobius"/>
    </source>
</evidence>
<sequence>MVFHETSPPPEVIFLILVIVNALIINRKNMFLNNLQMRTQIVVFCLTEVNQILWFKYNAKFQDS</sequence>
<dbReference type="AlphaFoldDB" id="L8E8G3"/>
<name>L8E8G3_HUMAN</name>
<keyword evidence="1" id="KW-1133">Transmembrane helix</keyword>
<dbReference type="PeptideAtlas" id="L8E8G3"/>
<keyword evidence="1" id="KW-0472">Membrane</keyword>
<accession>L8E8G3</accession>
<dbReference type="ChiTaRS" id="ACER3">
    <property type="organism name" value="human"/>
</dbReference>
<dbReference type="EMBL" id="HF584098">
    <property type="protein sequence ID" value="CCQ43595.1"/>
    <property type="molecule type" value="Genomic_DNA"/>
</dbReference>
<organism evidence="2">
    <name type="scientific">Homo sapiens</name>
    <name type="common">Human</name>
    <dbReference type="NCBI Taxonomy" id="9606"/>
    <lineage>
        <taxon>Eukaryota</taxon>
        <taxon>Metazoa</taxon>
        <taxon>Chordata</taxon>
        <taxon>Craniata</taxon>
        <taxon>Vertebrata</taxon>
        <taxon>Euteleostomi</taxon>
        <taxon>Mammalia</taxon>
        <taxon>Eutheria</taxon>
        <taxon>Euarchontoglires</taxon>
        <taxon>Primates</taxon>
        <taxon>Haplorrhini</taxon>
        <taxon>Catarrhini</taxon>
        <taxon>Hominidae</taxon>
        <taxon>Homo</taxon>
    </lineage>
</organism>
<keyword evidence="1" id="KW-0812">Transmembrane</keyword>
<feature type="transmembrane region" description="Helical" evidence="1">
    <location>
        <begin position="12"/>
        <end position="30"/>
    </location>
</feature>
<evidence type="ECO:0000313" key="2">
    <source>
        <dbReference type="EMBL" id="CCQ43595.1"/>
    </source>
</evidence>
<dbReference type="OrthoDB" id="187171at2759"/>
<gene>
    <name evidence="2" type="primary">ACER3</name>
</gene>